<evidence type="ECO:0000259" key="6">
    <source>
        <dbReference type="Pfam" id="PF01386"/>
    </source>
</evidence>
<dbReference type="PANTHER" id="PTHR33284">
    <property type="entry name" value="RIBOSOMAL PROTEIN L25/GLN-TRNA SYNTHETASE, ANTI-CODON-BINDING DOMAIN-CONTAINING PROTEIN"/>
    <property type="match status" value="1"/>
</dbReference>
<accession>A0A556QLC3</accession>
<comment type="caution">
    <text evidence="8">The sequence shown here is derived from an EMBL/GenBank/DDBJ whole genome shotgun (WGS) entry which is preliminary data.</text>
</comment>
<evidence type="ECO:0000256" key="2">
    <source>
        <dbReference type="ARBA" id="ARBA00022884"/>
    </source>
</evidence>
<comment type="similarity">
    <text evidence="5">Belongs to the bacterial ribosomal protein bL25 family. CTC subfamily.</text>
</comment>
<dbReference type="CDD" id="cd00495">
    <property type="entry name" value="Ribosomal_L25_TL5_CTC"/>
    <property type="match status" value="1"/>
</dbReference>
<dbReference type="InterPro" id="IPR001021">
    <property type="entry name" value="Ribosomal_bL25_long"/>
</dbReference>
<dbReference type="Proteomes" id="UP000315648">
    <property type="component" value="Unassembled WGS sequence"/>
</dbReference>
<dbReference type="NCBIfam" id="TIGR00731">
    <property type="entry name" value="bL25_bact_ctc"/>
    <property type="match status" value="1"/>
</dbReference>
<dbReference type="GO" id="GO:0008097">
    <property type="term" value="F:5S rRNA binding"/>
    <property type="evidence" value="ECO:0007669"/>
    <property type="project" value="InterPro"/>
</dbReference>
<evidence type="ECO:0000256" key="3">
    <source>
        <dbReference type="ARBA" id="ARBA00022980"/>
    </source>
</evidence>
<feature type="domain" description="Large ribosomal subunit protein bL25 beta" evidence="7">
    <location>
        <begin position="108"/>
        <end position="190"/>
    </location>
</feature>
<dbReference type="HAMAP" id="MF_01334">
    <property type="entry name" value="Ribosomal_bL25_CTC"/>
    <property type="match status" value="1"/>
</dbReference>
<evidence type="ECO:0000256" key="5">
    <source>
        <dbReference type="HAMAP-Rule" id="MF_01334"/>
    </source>
</evidence>
<dbReference type="GO" id="GO:0006412">
    <property type="term" value="P:translation"/>
    <property type="evidence" value="ECO:0007669"/>
    <property type="project" value="UniProtKB-UniRule"/>
</dbReference>
<dbReference type="PANTHER" id="PTHR33284:SF1">
    <property type="entry name" value="RIBOSOMAL PROTEIN L25_GLN-TRNA SYNTHETASE, ANTI-CODON-BINDING DOMAIN-CONTAINING PROTEIN"/>
    <property type="match status" value="1"/>
</dbReference>
<gene>
    <name evidence="5" type="primary">rplY</name>
    <name evidence="5" type="synonym">ctc</name>
    <name evidence="8" type="ORF">FPL22_15205</name>
</gene>
<evidence type="ECO:0000256" key="1">
    <source>
        <dbReference type="ARBA" id="ARBA00022730"/>
    </source>
</evidence>
<dbReference type="InterPro" id="IPR020930">
    <property type="entry name" value="Ribosomal_uL5_bac-type"/>
</dbReference>
<name>A0A556QLC3_9BACT</name>
<dbReference type="GO" id="GO:0003735">
    <property type="term" value="F:structural constituent of ribosome"/>
    <property type="evidence" value="ECO:0007669"/>
    <property type="project" value="InterPro"/>
</dbReference>
<dbReference type="Gene3D" id="2.40.240.10">
    <property type="entry name" value="Ribosomal Protein L25, Chain P"/>
    <property type="match status" value="1"/>
</dbReference>
<feature type="domain" description="Large ribosomal subunit protein bL25 L25" evidence="6">
    <location>
        <begin position="8"/>
        <end position="99"/>
    </location>
</feature>
<dbReference type="InterPro" id="IPR011035">
    <property type="entry name" value="Ribosomal_bL25/Gln-tRNA_synth"/>
</dbReference>
<proteinExistence type="inferred from homology"/>
<keyword evidence="3 5" id="KW-0689">Ribosomal protein</keyword>
<sequence>MSKQQLILNVTTRAQTGRSASRRVRKANQIPAILYGKHTKPESIAIDAPEFVRLLKSVAGRALLIELTRKDASDTVKSLSFLQEVQRDPITDKFLHIDFQEVKADETLEIRVPVQVVGESFGVKNQNGVLEVATHTLRVRCLPKDLPPVIEVDVTELKVGEAFKVGTLKPISGVEFLDLKGQPVVSVVEPVGEIASAAPAAAAAAAATAAKPGAAAAPAADAKAAAPAAGAKPAAAPAKK</sequence>
<protein>
    <recommendedName>
        <fullName evidence="5">Large ribosomal subunit protein bL25</fullName>
    </recommendedName>
    <alternativeName>
        <fullName evidence="5">General stress protein CTC</fullName>
    </alternativeName>
</protein>
<dbReference type="InterPro" id="IPR020056">
    <property type="entry name" value="Rbsml_bL25/Gln-tRNA_synth_N"/>
</dbReference>
<keyword evidence="9" id="KW-1185">Reference proteome</keyword>
<dbReference type="OrthoDB" id="9790002at2"/>
<dbReference type="Pfam" id="PF14693">
    <property type="entry name" value="Ribosomal_TL5_C"/>
    <property type="match status" value="1"/>
</dbReference>
<keyword evidence="1 5" id="KW-0699">rRNA-binding</keyword>
<evidence type="ECO:0000313" key="9">
    <source>
        <dbReference type="Proteomes" id="UP000315648"/>
    </source>
</evidence>
<comment type="subunit">
    <text evidence="5">Part of the 50S ribosomal subunit; part of the 5S rRNA/L5/L18/L25 subcomplex. Contacts the 5S rRNA. Binds to the 5S rRNA independently of L5 and L18.</text>
</comment>
<comment type="function">
    <text evidence="5">This is one of the proteins that binds to the 5S RNA in the ribosome where it forms part of the central protuberance.</text>
</comment>
<evidence type="ECO:0000256" key="4">
    <source>
        <dbReference type="ARBA" id="ARBA00023274"/>
    </source>
</evidence>
<dbReference type="RefSeq" id="WP_144353836.1">
    <property type="nucleotide sequence ID" value="NZ_CBCRVV010000008.1"/>
</dbReference>
<keyword evidence="2 5" id="KW-0694">RNA-binding</keyword>
<organism evidence="8 9">
    <name type="scientific">Rariglobus hedericola</name>
    <dbReference type="NCBI Taxonomy" id="2597822"/>
    <lineage>
        <taxon>Bacteria</taxon>
        <taxon>Pseudomonadati</taxon>
        <taxon>Verrucomicrobiota</taxon>
        <taxon>Opitutia</taxon>
        <taxon>Opitutales</taxon>
        <taxon>Opitutaceae</taxon>
        <taxon>Rariglobus</taxon>
    </lineage>
</organism>
<dbReference type="AlphaFoldDB" id="A0A556QLC3"/>
<dbReference type="InterPro" id="IPR037121">
    <property type="entry name" value="Ribosomal_bL25_C"/>
</dbReference>
<reference evidence="8 9" key="1">
    <citation type="submission" date="2019-07" db="EMBL/GenBank/DDBJ databases">
        <title>Description of 53C-WASEF.</title>
        <authorList>
            <person name="Pitt A."/>
            <person name="Hahn M.W."/>
        </authorList>
    </citation>
    <scope>NUCLEOTIDE SEQUENCE [LARGE SCALE GENOMIC DNA]</scope>
    <source>
        <strain evidence="8 9">53C-WASEF</strain>
    </source>
</reference>
<dbReference type="Gene3D" id="2.170.120.20">
    <property type="entry name" value="Ribosomal protein L25, beta domain"/>
    <property type="match status" value="1"/>
</dbReference>
<evidence type="ECO:0000259" key="7">
    <source>
        <dbReference type="Pfam" id="PF14693"/>
    </source>
</evidence>
<dbReference type="InterPro" id="IPR020057">
    <property type="entry name" value="Ribosomal_bL25_b-dom"/>
</dbReference>
<dbReference type="EMBL" id="VMBG01000002">
    <property type="protein sequence ID" value="TSJ77434.1"/>
    <property type="molecule type" value="Genomic_DNA"/>
</dbReference>
<keyword evidence="4 5" id="KW-0687">Ribonucleoprotein</keyword>
<dbReference type="SUPFAM" id="SSF50715">
    <property type="entry name" value="Ribosomal protein L25-like"/>
    <property type="match status" value="1"/>
</dbReference>
<dbReference type="GO" id="GO:0022625">
    <property type="term" value="C:cytosolic large ribosomal subunit"/>
    <property type="evidence" value="ECO:0007669"/>
    <property type="project" value="TreeGrafter"/>
</dbReference>
<dbReference type="Pfam" id="PF01386">
    <property type="entry name" value="Ribosomal_L25p"/>
    <property type="match status" value="1"/>
</dbReference>
<evidence type="ECO:0000313" key="8">
    <source>
        <dbReference type="EMBL" id="TSJ77434.1"/>
    </source>
</evidence>
<dbReference type="InterPro" id="IPR029751">
    <property type="entry name" value="Ribosomal_L25_dom"/>
</dbReference>